<organism evidence="6 7">
    <name type="scientific">Manihot esculenta</name>
    <name type="common">Cassava</name>
    <name type="synonym">Jatropha manihot</name>
    <dbReference type="NCBI Taxonomy" id="3983"/>
    <lineage>
        <taxon>Eukaryota</taxon>
        <taxon>Viridiplantae</taxon>
        <taxon>Streptophyta</taxon>
        <taxon>Embryophyta</taxon>
        <taxon>Tracheophyta</taxon>
        <taxon>Spermatophyta</taxon>
        <taxon>Magnoliopsida</taxon>
        <taxon>eudicotyledons</taxon>
        <taxon>Gunneridae</taxon>
        <taxon>Pentapetalae</taxon>
        <taxon>rosids</taxon>
        <taxon>fabids</taxon>
        <taxon>Malpighiales</taxon>
        <taxon>Euphorbiaceae</taxon>
        <taxon>Crotonoideae</taxon>
        <taxon>Manihoteae</taxon>
        <taxon>Manihot</taxon>
    </lineage>
</organism>
<evidence type="ECO:0000256" key="1">
    <source>
        <dbReference type="ARBA" id="ARBA00004474"/>
    </source>
</evidence>
<evidence type="ECO:0000259" key="5">
    <source>
        <dbReference type="Pfam" id="PF04755"/>
    </source>
</evidence>
<dbReference type="Proteomes" id="UP000091857">
    <property type="component" value="Chromosome 8"/>
</dbReference>
<feature type="domain" description="Plastid lipid-associated protein/fibrillin conserved" evidence="5">
    <location>
        <begin position="74"/>
        <end position="283"/>
    </location>
</feature>
<dbReference type="PANTHER" id="PTHR31906">
    <property type="entry name" value="PLASTID-LIPID-ASSOCIATED PROTEIN 4, CHLOROPLASTIC-RELATED"/>
    <property type="match status" value="1"/>
</dbReference>
<evidence type="ECO:0000256" key="4">
    <source>
        <dbReference type="ARBA" id="ARBA00022946"/>
    </source>
</evidence>
<reference evidence="7" key="1">
    <citation type="journal article" date="2016" name="Nat. Biotechnol.">
        <title>Sequencing wild and cultivated cassava and related species reveals extensive interspecific hybridization and genetic diversity.</title>
        <authorList>
            <person name="Bredeson J.V."/>
            <person name="Lyons J.B."/>
            <person name="Prochnik S.E."/>
            <person name="Wu G.A."/>
            <person name="Ha C.M."/>
            <person name="Edsinger-Gonzales E."/>
            <person name="Grimwood J."/>
            <person name="Schmutz J."/>
            <person name="Rabbi I.Y."/>
            <person name="Egesi C."/>
            <person name="Nauluvula P."/>
            <person name="Lebot V."/>
            <person name="Ndunguru J."/>
            <person name="Mkamilo G."/>
            <person name="Bart R.S."/>
            <person name="Setter T.L."/>
            <person name="Gleadow R.M."/>
            <person name="Kulakow P."/>
            <person name="Ferguson M.E."/>
            <person name="Rounsley S."/>
            <person name="Rokhsar D.S."/>
        </authorList>
    </citation>
    <scope>NUCLEOTIDE SEQUENCE [LARGE SCALE GENOMIC DNA]</scope>
    <source>
        <strain evidence="7">cv. AM560-2</strain>
    </source>
</reference>
<evidence type="ECO:0000313" key="7">
    <source>
        <dbReference type="Proteomes" id="UP000091857"/>
    </source>
</evidence>
<protein>
    <recommendedName>
        <fullName evidence="5">Plastid lipid-associated protein/fibrillin conserved domain-containing protein</fullName>
    </recommendedName>
</protein>
<dbReference type="EMBL" id="CM004394">
    <property type="protein sequence ID" value="OAY43124.1"/>
    <property type="molecule type" value="Genomic_DNA"/>
</dbReference>
<evidence type="ECO:0000313" key="6">
    <source>
        <dbReference type="EMBL" id="OAY43124.1"/>
    </source>
</evidence>
<name>A0A2C9VEX0_MANES</name>
<comment type="caution">
    <text evidence="6">The sequence shown here is derived from an EMBL/GenBank/DDBJ whole genome shotgun (WGS) entry which is preliminary data.</text>
</comment>
<sequence length="303" mass="33516">MATLHFSLSANSAINSHFSSLCFISTHATAPIVSFPRPSEHRRRIRKMVCTATNEQAVLGSSPTFHQDMERISAKESLLSAFKEFGSFEGLVSGKATDLQRIEVNEKIINLERHNPTPKPTTSPYLEGHWNLEWFGSGSPGFCGARFLLEKLPSQLANLSQLDVLIKDAKTRITPRMKLLSSIEIKCVVLSNLSVEGPLRMKEEYVEAILEMPTIAEKDIPEHVKGAVDRAASAVQHVPVHVTEALPNGLKVPLPGFQRLFMISYLDEDILILRDISGEQEVLTRIDSTASSEAEPSGTENEN</sequence>
<dbReference type="OrthoDB" id="2015720at2759"/>
<proteinExistence type="inferred from homology"/>
<dbReference type="InterPro" id="IPR039633">
    <property type="entry name" value="PAP"/>
</dbReference>
<gene>
    <name evidence="6" type="ORF">MANES_08G044700v8</name>
</gene>
<dbReference type="Gramene" id="Manes.08G044700.1.v8.1">
    <property type="protein sequence ID" value="Manes.08G044700.1.v8.1.CDS"/>
    <property type="gene ID" value="Manes.08G044700.v8.1"/>
</dbReference>
<accession>A0A2C9VEX0</accession>
<dbReference type="Pfam" id="PF04755">
    <property type="entry name" value="PAP_fibrillin"/>
    <property type="match status" value="1"/>
</dbReference>
<evidence type="ECO:0000256" key="2">
    <source>
        <dbReference type="ARBA" id="ARBA00005845"/>
    </source>
</evidence>
<keyword evidence="3" id="KW-0934">Plastid</keyword>
<comment type="subcellular location">
    <subcellularLocation>
        <location evidence="1">Plastid</location>
    </subcellularLocation>
</comment>
<keyword evidence="7" id="KW-1185">Reference proteome</keyword>
<dbReference type="AlphaFoldDB" id="A0A2C9VEX0"/>
<evidence type="ECO:0000256" key="3">
    <source>
        <dbReference type="ARBA" id="ARBA00022640"/>
    </source>
</evidence>
<dbReference type="InterPro" id="IPR006843">
    <property type="entry name" value="PAP/fibrillin_dom"/>
</dbReference>
<dbReference type="STRING" id="3983.A0A2C9VEX0"/>
<keyword evidence="4" id="KW-0809">Transit peptide</keyword>
<comment type="similarity">
    <text evidence="2">Belongs to the PAP/fibrillin family.</text>
</comment>
<dbReference type="GO" id="GO:0009535">
    <property type="term" value="C:chloroplast thylakoid membrane"/>
    <property type="evidence" value="ECO:0000318"/>
    <property type="project" value="GO_Central"/>
</dbReference>